<dbReference type="SUPFAM" id="SSF53649">
    <property type="entry name" value="Alkaline phosphatase-like"/>
    <property type="match status" value="1"/>
</dbReference>
<comment type="caution">
    <text evidence="2">The sequence shown here is derived from an EMBL/GenBank/DDBJ whole genome shotgun (WGS) entry which is preliminary data.</text>
</comment>
<gene>
    <name evidence="2" type="ORF">FYK55_19025</name>
</gene>
<dbReference type="AlphaFoldDB" id="A0A5M6D729"/>
<reference evidence="2 3" key="1">
    <citation type="submission" date="2019-08" db="EMBL/GenBank/DDBJ databases">
        <authorList>
            <person name="Dhanesh K."/>
            <person name="Kumar G."/>
            <person name="Sasikala C."/>
            <person name="Venkata Ramana C."/>
        </authorList>
    </citation>
    <scope>NUCLEOTIDE SEQUENCE [LARGE SCALE GENOMIC DNA]</scope>
    <source>
        <strain evidence="2 3">JC645</strain>
    </source>
</reference>
<dbReference type="Proteomes" id="UP000324479">
    <property type="component" value="Unassembled WGS sequence"/>
</dbReference>
<evidence type="ECO:0000313" key="3">
    <source>
        <dbReference type="Proteomes" id="UP000324479"/>
    </source>
</evidence>
<dbReference type="EMBL" id="VWOX01000011">
    <property type="protein sequence ID" value="KAA5540995.1"/>
    <property type="molecule type" value="Genomic_DNA"/>
</dbReference>
<feature type="chain" id="PRO_5024424142" evidence="1">
    <location>
        <begin position="21"/>
        <end position="441"/>
    </location>
</feature>
<proteinExistence type="predicted"/>
<dbReference type="InterPro" id="IPR017850">
    <property type="entry name" value="Alkaline_phosphatase_core_sf"/>
</dbReference>
<dbReference type="RefSeq" id="WP_150078039.1">
    <property type="nucleotide sequence ID" value="NZ_VWOX01000011.1"/>
</dbReference>
<organism evidence="2 3">
    <name type="scientific">Roseiconus nitratireducens</name>
    <dbReference type="NCBI Taxonomy" id="2605748"/>
    <lineage>
        <taxon>Bacteria</taxon>
        <taxon>Pseudomonadati</taxon>
        <taxon>Planctomycetota</taxon>
        <taxon>Planctomycetia</taxon>
        <taxon>Pirellulales</taxon>
        <taxon>Pirellulaceae</taxon>
        <taxon>Roseiconus</taxon>
    </lineage>
</organism>
<name>A0A5M6D729_9BACT</name>
<accession>A0A5M6D729</accession>
<evidence type="ECO:0000313" key="2">
    <source>
        <dbReference type="EMBL" id="KAA5540995.1"/>
    </source>
</evidence>
<keyword evidence="1" id="KW-0732">Signal</keyword>
<feature type="signal peptide" evidence="1">
    <location>
        <begin position="1"/>
        <end position="20"/>
    </location>
</feature>
<dbReference type="Pfam" id="PF01663">
    <property type="entry name" value="Phosphodiest"/>
    <property type="match status" value="1"/>
</dbReference>
<protein>
    <submittedName>
        <fullName evidence="2">Alkaline phosphatase family protein</fullName>
    </submittedName>
</protein>
<dbReference type="InterPro" id="IPR002591">
    <property type="entry name" value="Phosphodiest/P_Trfase"/>
</dbReference>
<evidence type="ECO:0000256" key="1">
    <source>
        <dbReference type="SAM" id="SignalP"/>
    </source>
</evidence>
<keyword evidence="3" id="KW-1185">Reference proteome</keyword>
<dbReference type="Gene3D" id="3.40.720.10">
    <property type="entry name" value="Alkaline Phosphatase, subunit A"/>
    <property type="match status" value="1"/>
</dbReference>
<sequence length="441" mass="49307">MKRVCIINVVGLTPRLLAHAPAIRSLAGNPSPESAESGNDTFQPWTSPLPAVTCTSQATMLTGLAPRDHGIVGNGWYYRETQEIRFWQQARSLINGKTFYDDYETAKMFWWFNQSSSARYSCTPKPHYGCDGSKVFDVLDHTGCDLTKRLGPFPFFTFWGPRAGLDCSQWISEATAVVLREKRPQVTLAYLPHLDYDFQRFPSHDPARVAEVDQCVQTILNAADQIDAQTVIVSEYGLVPVNRHVHPNRVLRDNGLLSVRKGPFGEILMPGECRAFAVSDHQLAHLHLSDPNLKGSVRSILESTPGVGGVFEPEDLELDHPRAGDLIALADPDCWFTYYYWNDPADAPDFARTVDIHRKPGYDPCELFLTSRGRAMFRLAQKKLGFRYKMDVVPLDPALVRGSHGLHPDPIDGPLVIGPATTGGVPTDMRDFPEYIRSLLR</sequence>